<reference evidence="2" key="1">
    <citation type="submission" date="2018-08" db="EMBL/GenBank/DDBJ databases">
        <title>Mucilaginibacter sp. MYSH2.</title>
        <authorList>
            <person name="Seo T."/>
        </authorList>
    </citation>
    <scope>NUCLEOTIDE SEQUENCE [LARGE SCALE GENOMIC DNA]</scope>
    <source>
        <strain evidence="2">KIRAN</strain>
    </source>
</reference>
<organism evidence="1 2">
    <name type="scientific">Pontibacter oryzae</name>
    <dbReference type="NCBI Taxonomy" id="2304593"/>
    <lineage>
        <taxon>Bacteria</taxon>
        <taxon>Pseudomonadati</taxon>
        <taxon>Bacteroidota</taxon>
        <taxon>Cytophagia</taxon>
        <taxon>Cytophagales</taxon>
        <taxon>Hymenobacteraceae</taxon>
        <taxon>Pontibacter</taxon>
    </lineage>
</organism>
<dbReference type="AlphaFoldDB" id="A0A399S4N0"/>
<accession>A0A399S4N0</accession>
<dbReference type="Proteomes" id="UP000266005">
    <property type="component" value="Unassembled WGS sequence"/>
</dbReference>
<protein>
    <submittedName>
        <fullName evidence="1">Uncharacterized protein</fullName>
    </submittedName>
</protein>
<name>A0A399S4N0_9BACT</name>
<dbReference type="EMBL" id="QWGE01000003">
    <property type="protein sequence ID" value="RIJ37694.1"/>
    <property type="molecule type" value="Genomic_DNA"/>
</dbReference>
<proteinExistence type="predicted"/>
<sequence>MPPSVLLLFSIGQKYNTVRLTRYQMKIVLLASILCLAGIGAVAQDAANYQVVIDGKATDIALGKAQKVKLANGKELELTIKQKDILTYQDDWVSLQYPKALQPTIATPDPQLEQVTLVTANGNGMLLQKYKTINPTELVDLMLQEITEGEMNFGYTRSEEAYELKLQSGHKARGKSVVLKHGGQEQRYTVAAIGSKNKIEGIIFMTMLNPGYTSEDTEAICLFLDTLAYRRK</sequence>
<evidence type="ECO:0000313" key="1">
    <source>
        <dbReference type="EMBL" id="RIJ37694.1"/>
    </source>
</evidence>
<comment type="caution">
    <text evidence="1">The sequence shown here is derived from an EMBL/GenBank/DDBJ whole genome shotgun (WGS) entry which is preliminary data.</text>
</comment>
<keyword evidence="2" id="KW-1185">Reference proteome</keyword>
<gene>
    <name evidence="1" type="ORF">D1627_11365</name>
</gene>
<evidence type="ECO:0000313" key="2">
    <source>
        <dbReference type="Proteomes" id="UP000266005"/>
    </source>
</evidence>